<sequence length="233" mass="25950">MEFDEWEPVYERILSAFGYGRGGDERVRDRLQRLVAGSETFETERVDWTGQTVAIAGGADSLIEPTALQTARDADIVVAASVAADRLRDREIAVDCMVTDLDKNPATVRDLTADGVPAAVHAHGDNLDLVEEWVPRLDTAFVIPTTQAEPTGAVHNFGGFTDGDRAAFLADEFGAARLVFPGWEFDDPTVDEEKRAKLGWAERLLHWLERRRDERFDILDGRRADIDRDALPL</sequence>
<comment type="pathway">
    <text evidence="1">Cofactor biosynthesis; tetrahydrofolate biosynthesis; 2-amino-4-hydroxy-6-hydroxymethyl-7,8-dihydropteridine diphosphate from 7,8-dihydroneopterin triphosphate: step 4/4.</text>
</comment>
<dbReference type="GO" id="GO:0000287">
    <property type="term" value="F:magnesium ion binding"/>
    <property type="evidence" value="ECO:0007669"/>
    <property type="project" value="UniProtKB-UniRule"/>
</dbReference>
<protein>
    <recommendedName>
        <fullName evidence="1">6-hydroxymethyl-7,8-dihydropterin pyrophosphokinase</fullName>
        <shortName evidence="1">HPPK</shortName>
        <ecNumber evidence="1">2.7.6.3</ecNumber>
    </recommendedName>
    <alternativeName>
        <fullName evidence="1">2-amino-4-hydroxy-6-hydroxymethyldihydropteridine pyrophosphokinase</fullName>
    </alternativeName>
    <alternativeName>
        <fullName evidence="1">6-hydroxymethyl-7,8-dihydropterin diphosphokinase</fullName>
        <shortName evidence="1">6-HMPDK</shortName>
    </alternativeName>
    <alternativeName>
        <fullName evidence="1">7,8-dihydro-6-hydroxymethylpterin diphosphokinase</fullName>
    </alternativeName>
    <alternativeName>
        <fullName evidence="1">7,8-dihydro-6-hydroxymethylpterin pyrophosphokinase</fullName>
        <shortName evidence="1">PPPK</shortName>
    </alternativeName>
</protein>
<keyword evidence="1" id="KW-0460">Magnesium</keyword>
<comment type="similarity">
    <text evidence="1">Belongs to the archaeal 6-HMPDK family.</text>
</comment>
<dbReference type="HAMAP" id="MF_02131">
    <property type="entry name" value="HMPDK_arch"/>
    <property type="match status" value="1"/>
</dbReference>
<keyword evidence="1" id="KW-0289">Folate biosynthesis</keyword>
<evidence type="ECO:0000256" key="1">
    <source>
        <dbReference type="HAMAP-Rule" id="MF_02131"/>
    </source>
</evidence>
<comment type="caution">
    <text evidence="3">The sequence shown here is derived from an EMBL/GenBank/DDBJ whole genome shotgun (WGS) entry which is preliminary data.</text>
</comment>
<name>A0A6B0T2N3_9EURY</name>
<feature type="domain" description="6-hydroxymethylpterin diphosphokinase MptE-like" evidence="2">
    <location>
        <begin position="50"/>
        <end position="186"/>
    </location>
</feature>
<evidence type="ECO:0000313" key="4">
    <source>
        <dbReference type="Proteomes" id="UP000466535"/>
    </source>
</evidence>
<dbReference type="InterPro" id="IPR027510">
    <property type="entry name" value="HMPDK_MptE"/>
</dbReference>
<dbReference type="GO" id="GO:0046656">
    <property type="term" value="P:folic acid biosynthetic process"/>
    <property type="evidence" value="ECO:0007669"/>
    <property type="project" value="UniProtKB-KW"/>
</dbReference>
<keyword evidence="4" id="KW-1185">Reference proteome</keyword>
<dbReference type="EC" id="2.7.6.3" evidence="1"/>
<dbReference type="PANTHER" id="PTHR39648:SF1">
    <property type="entry name" value="6-HYDROXYMETHYL-7,8-DIHYDROPTERIN PYROPHOSPHOKINASE"/>
    <property type="match status" value="1"/>
</dbReference>
<dbReference type="UniPathway" id="UPA00077">
    <property type="reaction ID" value="UER00155"/>
</dbReference>
<organism evidence="3 4">
    <name type="scientific">Halovenus carboxidivorans</name>
    <dbReference type="NCBI Taxonomy" id="2692199"/>
    <lineage>
        <taxon>Archaea</taxon>
        <taxon>Methanobacteriati</taxon>
        <taxon>Methanobacteriota</taxon>
        <taxon>Stenosarchaea group</taxon>
        <taxon>Halobacteria</taxon>
        <taxon>Halobacteriales</taxon>
        <taxon>Haloarculaceae</taxon>
        <taxon>Halovenus</taxon>
    </lineage>
</organism>
<dbReference type="GO" id="GO:0003848">
    <property type="term" value="F:2-amino-4-hydroxy-6-hydroxymethyldihydropteridine diphosphokinase activity"/>
    <property type="evidence" value="ECO:0007669"/>
    <property type="project" value="UniProtKB-UniRule"/>
</dbReference>
<dbReference type="Proteomes" id="UP000466535">
    <property type="component" value="Unassembled WGS sequence"/>
</dbReference>
<dbReference type="Pfam" id="PF01973">
    <property type="entry name" value="MptE-like"/>
    <property type="match status" value="1"/>
</dbReference>
<comment type="catalytic activity">
    <reaction evidence="1">
        <text>6-hydroxymethyl-7,8-dihydropterin + ATP = (7,8-dihydropterin-6-yl)methyl diphosphate + AMP + H(+)</text>
        <dbReference type="Rhea" id="RHEA:11412"/>
        <dbReference type="ChEBI" id="CHEBI:15378"/>
        <dbReference type="ChEBI" id="CHEBI:30616"/>
        <dbReference type="ChEBI" id="CHEBI:44841"/>
        <dbReference type="ChEBI" id="CHEBI:72950"/>
        <dbReference type="ChEBI" id="CHEBI:456215"/>
        <dbReference type="EC" id="2.7.6.3"/>
    </reaction>
</comment>
<dbReference type="AlphaFoldDB" id="A0A6B0T2N3"/>
<evidence type="ECO:0000259" key="2">
    <source>
        <dbReference type="Pfam" id="PF01973"/>
    </source>
</evidence>
<dbReference type="GO" id="GO:0046654">
    <property type="term" value="P:tetrahydrofolate biosynthetic process"/>
    <property type="evidence" value="ECO:0007669"/>
    <property type="project" value="UniProtKB-UniRule"/>
</dbReference>
<dbReference type="GO" id="GO:0016301">
    <property type="term" value="F:kinase activity"/>
    <property type="evidence" value="ECO:0007669"/>
    <property type="project" value="UniProtKB-KW"/>
</dbReference>
<dbReference type="PANTHER" id="PTHR39648">
    <property type="entry name" value="6-HYDROXYMETHYL-7,8-DIHYDROPTERIN PYROPHOSPHOKINASE"/>
    <property type="match status" value="1"/>
</dbReference>
<dbReference type="GO" id="GO:0005524">
    <property type="term" value="F:ATP binding"/>
    <property type="evidence" value="ECO:0007669"/>
    <property type="project" value="UniProtKB-UniRule"/>
</dbReference>
<keyword evidence="1" id="KW-0808">Transferase</keyword>
<accession>A0A6B0T2N3</accession>
<proteinExistence type="inferred from homology"/>
<keyword evidence="1" id="KW-0067">ATP-binding</keyword>
<keyword evidence="1" id="KW-0418">Kinase</keyword>
<keyword evidence="1" id="KW-0547">Nucleotide-binding</keyword>
<reference evidence="3 4" key="1">
    <citation type="submission" date="2019-12" db="EMBL/GenBank/DDBJ databases">
        <title>Isolation and characterization of three novel carbon monoxide-oxidizing members of Halobacteria from salione crusts and soils.</title>
        <authorList>
            <person name="Myers M.R."/>
            <person name="King G.M."/>
        </authorList>
    </citation>
    <scope>NUCLEOTIDE SEQUENCE [LARGE SCALE GENOMIC DNA]</scope>
    <source>
        <strain evidence="3 4">WSH3</strain>
    </source>
</reference>
<dbReference type="InterPro" id="IPR002826">
    <property type="entry name" value="MptE-like"/>
</dbReference>
<gene>
    <name evidence="1" type="primary">mptE</name>
    <name evidence="3" type="ORF">GRX03_11605</name>
</gene>
<evidence type="ECO:0000313" key="3">
    <source>
        <dbReference type="EMBL" id="MXR52245.1"/>
    </source>
</evidence>
<comment type="function">
    <text evidence="1">Catalyzes the transfer of diphosphate from ATP to 6-hydroxymethyl-7,8-dihydropterin (6-HMD), leading to 6-hydroxymethyl-7,8-dihydropterin diphosphate (6-HMDP).</text>
</comment>
<comment type="cofactor">
    <cofactor evidence="1">
        <name>Mg(2+)</name>
        <dbReference type="ChEBI" id="CHEBI:18420"/>
    </cofactor>
</comment>
<dbReference type="RefSeq" id="WP_368278367.1">
    <property type="nucleotide sequence ID" value="NZ_WUUT01000004.1"/>
</dbReference>
<dbReference type="EMBL" id="WUUT01000004">
    <property type="protein sequence ID" value="MXR52245.1"/>
    <property type="molecule type" value="Genomic_DNA"/>
</dbReference>